<dbReference type="InterPro" id="IPR005550">
    <property type="entry name" value="Kinetochore_Ndc80"/>
</dbReference>
<evidence type="ECO:0000256" key="11">
    <source>
        <dbReference type="SAM" id="Coils"/>
    </source>
</evidence>
<dbReference type="EMBL" id="CAJZBQ010000038">
    <property type="protein sequence ID" value="CAG9325522.1"/>
    <property type="molecule type" value="Genomic_DNA"/>
</dbReference>
<reference evidence="14" key="1">
    <citation type="submission" date="2021-09" db="EMBL/GenBank/DDBJ databases">
        <authorList>
            <consortium name="AG Swart"/>
            <person name="Singh M."/>
            <person name="Singh A."/>
            <person name="Seah K."/>
            <person name="Emmerich C."/>
        </authorList>
    </citation>
    <scope>NUCLEOTIDE SEQUENCE</scope>
    <source>
        <strain evidence="14">ATCC30299</strain>
    </source>
</reference>
<dbReference type="GO" id="GO:0005634">
    <property type="term" value="C:nucleus"/>
    <property type="evidence" value="ECO:0007669"/>
    <property type="project" value="UniProtKB-SubCell"/>
</dbReference>
<evidence type="ECO:0000256" key="5">
    <source>
        <dbReference type="ARBA" id="ARBA00022838"/>
    </source>
</evidence>
<comment type="function">
    <text evidence="10">Acts as a component of the essential kinetochore-associated NDC80 complex, which is required for chromosome segregation and spindle checkpoint activity.</text>
</comment>
<evidence type="ECO:0000256" key="3">
    <source>
        <dbReference type="ARBA" id="ARBA00022618"/>
    </source>
</evidence>
<dbReference type="GO" id="GO:0051315">
    <property type="term" value="P:attachment of mitotic spindle microtubules to kinetochore"/>
    <property type="evidence" value="ECO:0007669"/>
    <property type="project" value="UniProtKB-UniRule"/>
</dbReference>
<comment type="caution">
    <text evidence="14">The sequence shown here is derived from an EMBL/GenBank/DDBJ whole genome shotgun (WGS) entry which is preliminary data.</text>
</comment>
<keyword evidence="15" id="KW-1185">Reference proteome</keyword>
<evidence type="ECO:0000256" key="6">
    <source>
        <dbReference type="ARBA" id="ARBA00023054"/>
    </source>
</evidence>
<keyword evidence="5 10" id="KW-0995">Kinetochore</keyword>
<evidence type="ECO:0000256" key="12">
    <source>
        <dbReference type="SAM" id="MobiDB-lite"/>
    </source>
</evidence>
<keyword evidence="4 10" id="KW-0498">Mitosis</keyword>
<feature type="domain" description="Kinetochore protein Ndc80 CH" evidence="13">
    <location>
        <begin position="12"/>
        <end position="131"/>
    </location>
</feature>
<keyword evidence="7 10" id="KW-0539">Nucleus</keyword>
<feature type="coiled-coil region" evidence="11">
    <location>
        <begin position="168"/>
        <end position="241"/>
    </location>
</feature>
<organism evidence="14 15">
    <name type="scientific">Blepharisma stoltei</name>
    <dbReference type="NCBI Taxonomy" id="1481888"/>
    <lineage>
        <taxon>Eukaryota</taxon>
        <taxon>Sar</taxon>
        <taxon>Alveolata</taxon>
        <taxon>Ciliophora</taxon>
        <taxon>Postciliodesmatophora</taxon>
        <taxon>Heterotrichea</taxon>
        <taxon>Heterotrichida</taxon>
        <taxon>Blepharismidae</taxon>
        <taxon>Blepharisma</taxon>
    </lineage>
</organism>
<evidence type="ECO:0000313" key="15">
    <source>
        <dbReference type="Proteomes" id="UP001162131"/>
    </source>
</evidence>
<evidence type="ECO:0000256" key="4">
    <source>
        <dbReference type="ARBA" id="ARBA00022776"/>
    </source>
</evidence>
<keyword evidence="3 10" id="KW-0132">Cell division</keyword>
<comment type="subcellular location">
    <subcellularLocation>
        <location evidence="10">Chromosome</location>
        <location evidence="10">Centromere</location>
        <location evidence="10">Kinetochore</location>
    </subcellularLocation>
    <subcellularLocation>
        <location evidence="10">Nucleus</location>
    </subcellularLocation>
</comment>
<feature type="coiled-coil region" evidence="11">
    <location>
        <begin position="309"/>
        <end position="361"/>
    </location>
</feature>
<evidence type="ECO:0000256" key="9">
    <source>
        <dbReference type="ARBA" id="ARBA00023328"/>
    </source>
</evidence>
<keyword evidence="9 10" id="KW-0137">Centromere</keyword>
<dbReference type="InterPro" id="IPR055260">
    <property type="entry name" value="Ndc80_CH"/>
</dbReference>
<dbReference type="Proteomes" id="UP001162131">
    <property type="component" value="Unassembled WGS sequence"/>
</dbReference>
<accession>A0AAU9JIK4</accession>
<keyword evidence="8 10" id="KW-0131">Cell cycle</keyword>
<dbReference type="GO" id="GO:0031262">
    <property type="term" value="C:Ndc80 complex"/>
    <property type="evidence" value="ECO:0007669"/>
    <property type="project" value="UniProtKB-UniRule"/>
</dbReference>
<evidence type="ECO:0000256" key="7">
    <source>
        <dbReference type="ARBA" id="ARBA00023242"/>
    </source>
</evidence>
<evidence type="ECO:0000256" key="2">
    <source>
        <dbReference type="ARBA" id="ARBA00022454"/>
    </source>
</evidence>
<dbReference type="Pfam" id="PF03801">
    <property type="entry name" value="Ndc80_HEC"/>
    <property type="match status" value="1"/>
</dbReference>
<evidence type="ECO:0000259" key="13">
    <source>
        <dbReference type="Pfam" id="PF03801"/>
    </source>
</evidence>
<dbReference type="GO" id="GO:0051301">
    <property type="term" value="P:cell division"/>
    <property type="evidence" value="ECO:0007669"/>
    <property type="project" value="UniProtKB-UniRule"/>
</dbReference>
<evidence type="ECO:0000256" key="8">
    <source>
        <dbReference type="ARBA" id="ARBA00023306"/>
    </source>
</evidence>
<evidence type="ECO:0000256" key="1">
    <source>
        <dbReference type="ARBA" id="ARBA00007050"/>
    </source>
</evidence>
<dbReference type="InterPro" id="IPR038273">
    <property type="entry name" value="Ndc80_sf"/>
</dbReference>
<protein>
    <recommendedName>
        <fullName evidence="10">Kinetochore protein NDC80</fullName>
    </recommendedName>
</protein>
<sequence>MEKRSVPLRSQKTRSENQSRSKTPDSRPLKEKEYQLACGRNIVEHLAINFYKYPVSLQTLLIPDIKSFWNISDFIFKKIDPSISCTNDKELIEILKWLGYPYAITGQMLNVAQNFWPNLLAVLSWLVDHIKNTFTDEIKTDLNKSDQTIFNEYLYEAYEYQLQDRPRLELHKSLLEKFKAKADAINNQKSEIQHKIDELVREKMSLEENDLTLLDFEIEELEVESKELIKDKDNKERLKNEYIYTIQSCWNILLNYFNVKSINETLVSSLKQKINSYQTRYIPLLEEQMYYESEIMEKSQELENTSLLIEKEKKSAQELDVKIQEELEKYKQTNGSLKSEVSTVKLEIDSEKENIANFENQSKTEISKVTAVIRADTEAICKHAQRIAGWLQELTMNL</sequence>
<keyword evidence="2 10" id="KW-0158">Chromosome</keyword>
<evidence type="ECO:0000313" key="14">
    <source>
        <dbReference type="EMBL" id="CAG9325522.1"/>
    </source>
</evidence>
<comment type="similarity">
    <text evidence="1 10">Belongs to the NDC80/HEC1 family.</text>
</comment>
<feature type="compositionally biased region" description="Basic and acidic residues" evidence="12">
    <location>
        <begin position="13"/>
        <end position="31"/>
    </location>
</feature>
<dbReference type="PANTHER" id="PTHR10643:SF2">
    <property type="entry name" value="KINETOCHORE PROTEIN NDC80 HOMOLOG"/>
    <property type="match status" value="1"/>
</dbReference>
<dbReference type="Gene3D" id="1.10.418.30">
    <property type="entry name" value="Ncd80 complex, Ncd80 subunit"/>
    <property type="match status" value="1"/>
</dbReference>
<feature type="region of interest" description="Disordered" evidence="12">
    <location>
        <begin position="1"/>
        <end position="31"/>
    </location>
</feature>
<keyword evidence="6 11" id="KW-0175">Coiled coil</keyword>
<name>A0AAU9JIK4_9CILI</name>
<proteinExistence type="inferred from homology"/>
<comment type="subunit">
    <text evidence="10">Component of the NDC80 complex.</text>
</comment>
<gene>
    <name evidence="14" type="ORF">BSTOLATCC_MIC38774</name>
</gene>
<dbReference type="PANTHER" id="PTHR10643">
    <property type="entry name" value="KINETOCHORE PROTEIN NDC80"/>
    <property type="match status" value="1"/>
</dbReference>
<dbReference type="AlphaFoldDB" id="A0AAU9JIK4"/>
<evidence type="ECO:0000256" key="10">
    <source>
        <dbReference type="RuleBase" id="RU368072"/>
    </source>
</evidence>